<dbReference type="EMBL" id="HACA01019170">
    <property type="protein sequence ID" value="CDW36531.1"/>
    <property type="molecule type" value="Transcribed_RNA"/>
</dbReference>
<evidence type="ECO:0000256" key="2">
    <source>
        <dbReference type="ARBA" id="ARBA00007780"/>
    </source>
</evidence>
<dbReference type="InterPro" id="IPR001925">
    <property type="entry name" value="Porin_Euk"/>
</dbReference>
<dbReference type="PANTHER" id="PTHR11743:SF70">
    <property type="entry name" value="GH26960P-RELATED"/>
    <property type="match status" value="1"/>
</dbReference>
<dbReference type="GO" id="GO:0046930">
    <property type="term" value="C:pore complex"/>
    <property type="evidence" value="ECO:0007669"/>
    <property type="project" value="UniProtKB-KW"/>
</dbReference>
<evidence type="ECO:0000256" key="3">
    <source>
        <dbReference type="ARBA" id="ARBA00022448"/>
    </source>
</evidence>
<keyword evidence="4" id="KW-1134">Transmembrane beta strand</keyword>
<keyword evidence="3" id="KW-0813">Transport</keyword>
<evidence type="ECO:0000313" key="12">
    <source>
        <dbReference type="EMBL" id="ADD38537.1"/>
    </source>
</evidence>
<dbReference type="PANTHER" id="PTHR11743">
    <property type="entry name" value="VOLTAGE-DEPENDENT ANION-SELECTIVE CHANNEL"/>
    <property type="match status" value="1"/>
</dbReference>
<dbReference type="AlphaFoldDB" id="D3PG87"/>
<dbReference type="Pfam" id="PF01459">
    <property type="entry name" value="Porin_3"/>
    <property type="match status" value="1"/>
</dbReference>
<reference evidence="12" key="1">
    <citation type="submission" date="2010-03" db="EMBL/GenBank/DDBJ databases">
        <title>Atlantic Lepeophtheirus salmonis ESTs and full-length cDNAs.</title>
        <authorList>
            <person name="Yasuike M."/>
            <person name="von Schalburg K."/>
            <person name="Cooper G."/>
            <person name="Leong J."/>
            <person name="Nilsen F."/>
            <person name="Jones S.R.M."/>
            <person name="Koop B.F."/>
        </authorList>
    </citation>
    <scope>NUCLEOTIDE SEQUENCE</scope>
    <source>
        <strain evidence="12">Atlantic form</strain>
        <tissue evidence="12">Mixed tissue</tissue>
    </source>
</reference>
<evidence type="ECO:0000256" key="5">
    <source>
        <dbReference type="ARBA" id="ARBA00022692"/>
    </source>
</evidence>
<dbReference type="InterPro" id="IPR023614">
    <property type="entry name" value="Porin_dom_sf"/>
</dbReference>
<dbReference type="OrthoDB" id="7827681at2759"/>
<reference evidence="14" key="3">
    <citation type="submission" date="2014-05" db="EMBL/GenBank/DDBJ databases">
        <authorList>
            <person name="Chronopoulou M."/>
        </authorList>
    </citation>
    <scope>NUCLEOTIDE SEQUENCE</scope>
    <source>
        <tissue evidence="14">Whole organism</tissue>
    </source>
</reference>
<evidence type="ECO:0000313" key="11">
    <source>
        <dbReference type="EMBL" id="ADD24283.1"/>
    </source>
</evidence>
<evidence type="ECO:0000313" key="13">
    <source>
        <dbReference type="EMBL" id="CAF2870092.1"/>
    </source>
</evidence>
<dbReference type="InterPro" id="IPR027246">
    <property type="entry name" value="Porin_Euk/Tom40"/>
</dbReference>
<dbReference type="GO" id="GO:0008308">
    <property type="term" value="F:voltage-gated monoatomic anion channel activity"/>
    <property type="evidence" value="ECO:0007669"/>
    <property type="project" value="InterPro"/>
</dbReference>
<keyword evidence="7" id="KW-0406">Ion transport</keyword>
<dbReference type="GO" id="GO:0015288">
    <property type="term" value="F:porin activity"/>
    <property type="evidence" value="ECO:0007669"/>
    <property type="project" value="UniProtKB-KW"/>
</dbReference>
<keyword evidence="15" id="KW-1185">Reference proteome</keyword>
<sequence>MSPPTYGDLGKSSRDVFNKGYISGLFKLDVKSSTDSGVKLSFGGLMASENNKVNGNLEMKHSCKDYGVTFTEKWTTDNTLNATVDVQDKLLQGLKLSLDSSYSPVNNEKKSKVKATYKHDLMTLNGDINVLPTSPLLNASLVLGHKNWLGGYQLSFDSSKSKLTKNAFAIDYCAKDFVLHTNMNDGNVFGASIYQKVNPQVDAGVNLGYTSSSNASTFGIGLKYKVDSGCSVSAKVNNSGIVGLGFQHKLRDGVVLSLSTLLNGKSLNEGGNKLSLGLELEA</sequence>
<reference evidence="11" key="2">
    <citation type="submission" date="2010-03" db="EMBL/GenBank/DDBJ databases">
        <title>Lepeophtheirus salmonis ESTs and full-length cDNAs.</title>
        <authorList>
            <person name="Yasuike M."/>
            <person name="von Schalburg K."/>
            <person name="Cooper G."/>
            <person name="Leong J."/>
            <person name="Jones S.R.M."/>
            <person name="Koop B.F."/>
        </authorList>
    </citation>
    <scope>NUCLEOTIDE SEQUENCE</scope>
    <source>
        <tissue evidence="11">Whole</tissue>
    </source>
</reference>
<comment type="subcellular location">
    <subcellularLocation>
        <location evidence="1">Mitochondrion outer membrane</location>
    </subcellularLocation>
</comment>
<evidence type="ECO:0000256" key="1">
    <source>
        <dbReference type="ARBA" id="ARBA00004294"/>
    </source>
</evidence>
<dbReference type="FunFam" id="2.40.160.10:FF:000001">
    <property type="entry name" value="Voltage-dependent anion-selective channel protein 2"/>
    <property type="match status" value="1"/>
</dbReference>
<keyword evidence="6" id="KW-1000">Mitochondrion outer membrane</keyword>
<dbReference type="EMBL" id="BT120643">
    <property type="protein sequence ID" value="ADD24283.1"/>
    <property type="molecule type" value="mRNA"/>
</dbReference>
<evidence type="ECO:0000256" key="8">
    <source>
        <dbReference type="ARBA" id="ARBA00023114"/>
    </source>
</evidence>
<dbReference type="Gene3D" id="2.40.160.10">
    <property type="entry name" value="Porin"/>
    <property type="match status" value="1"/>
</dbReference>
<keyword evidence="10" id="KW-0472">Membrane</keyword>
<evidence type="ECO:0000256" key="9">
    <source>
        <dbReference type="ARBA" id="ARBA00023128"/>
    </source>
</evidence>
<evidence type="ECO:0000256" key="6">
    <source>
        <dbReference type="ARBA" id="ARBA00022787"/>
    </source>
</evidence>
<dbReference type="CDD" id="cd07306">
    <property type="entry name" value="Porin3_VDAC"/>
    <property type="match status" value="1"/>
</dbReference>
<protein>
    <submittedName>
        <fullName evidence="13">VDAC2</fullName>
    </submittedName>
    <submittedName>
        <fullName evidence="11">Voltage-dependent anion-selective channel protein 2</fullName>
    </submittedName>
</protein>
<evidence type="ECO:0000256" key="10">
    <source>
        <dbReference type="ARBA" id="ARBA00023136"/>
    </source>
</evidence>
<accession>D3PG87</accession>
<organism evidence="11">
    <name type="scientific">Lepeophtheirus salmonis</name>
    <name type="common">Salmon louse</name>
    <name type="synonym">Caligus salmonis</name>
    <dbReference type="NCBI Taxonomy" id="72036"/>
    <lineage>
        <taxon>Eukaryota</taxon>
        <taxon>Metazoa</taxon>
        <taxon>Ecdysozoa</taxon>
        <taxon>Arthropoda</taxon>
        <taxon>Crustacea</taxon>
        <taxon>Multicrustacea</taxon>
        <taxon>Hexanauplia</taxon>
        <taxon>Copepoda</taxon>
        <taxon>Siphonostomatoida</taxon>
        <taxon>Caligidae</taxon>
        <taxon>Lepeophtheirus</taxon>
    </lineage>
</organism>
<evidence type="ECO:0000256" key="4">
    <source>
        <dbReference type="ARBA" id="ARBA00022452"/>
    </source>
</evidence>
<dbReference type="SUPFAM" id="SSF56935">
    <property type="entry name" value="Porins"/>
    <property type="match status" value="1"/>
</dbReference>
<gene>
    <name evidence="11" type="primary">VDAC2</name>
    <name evidence="13" type="ORF">LSAA_6443</name>
</gene>
<name>D3PG87_LEPSM</name>
<comment type="similarity">
    <text evidence="2">Belongs to the eukaryotic mitochondrial porin family.</text>
</comment>
<keyword evidence="8" id="KW-0626">Porin</keyword>
<keyword evidence="5" id="KW-0812">Transmembrane</keyword>
<dbReference type="EMBL" id="HG994581">
    <property type="protein sequence ID" value="CAF2870092.1"/>
    <property type="molecule type" value="Genomic_DNA"/>
</dbReference>
<dbReference type="PRINTS" id="PR00185">
    <property type="entry name" value="EUKARYTPORIN"/>
</dbReference>
<dbReference type="EMBL" id="BT121607">
    <property type="protein sequence ID" value="ADD38537.1"/>
    <property type="molecule type" value="mRNA"/>
</dbReference>
<evidence type="ECO:0000313" key="15">
    <source>
        <dbReference type="Proteomes" id="UP000675881"/>
    </source>
</evidence>
<keyword evidence="9" id="KW-0496">Mitochondrion</keyword>
<reference evidence="13" key="4">
    <citation type="submission" date="2021-02" db="EMBL/GenBank/DDBJ databases">
        <authorList>
            <person name="Bekaert M."/>
        </authorList>
    </citation>
    <scope>NUCLEOTIDE SEQUENCE</scope>
    <source>
        <strain evidence="13">IoA-00</strain>
    </source>
</reference>
<proteinExistence type="evidence at transcript level"/>
<evidence type="ECO:0000256" key="7">
    <source>
        <dbReference type="ARBA" id="ARBA00023065"/>
    </source>
</evidence>
<dbReference type="GO" id="GO:0005741">
    <property type="term" value="C:mitochondrial outer membrane"/>
    <property type="evidence" value="ECO:0007669"/>
    <property type="project" value="UniProtKB-SubCell"/>
</dbReference>
<evidence type="ECO:0000313" key="14">
    <source>
        <dbReference type="EMBL" id="CDW36531.1"/>
    </source>
</evidence>
<dbReference type="Proteomes" id="UP000675881">
    <property type="component" value="Chromosome 2"/>
</dbReference>